<feature type="region of interest" description="Disordered" evidence="1">
    <location>
        <begin position="394"/>
        <end position="414"/>
    </location>
</feature>
<dbReference type="Proteomes" id="UP000250079">
    <property type="component" value="Chromosome"/>
</dbReference>
<evidence type="ECO:0008006" key="5">
    <source>
        <dbReference type="Google" id="ProtNLM"/>
    </source>
</evidence>
<protein>
    <recommendedName>
        <fullName evidence="5">MotA/TolQ/ExbB proton channel domain-containing protein</fullName>
    </recommendedName>
</protein>
<keyword evidence="4" id="KW-1185">Reference proteome</keyword>
<keyword evidence="2" id="KW-1133">Transmembrane helix</keyword>
<keyword evidence="2" id="KW-0472">Membrane</keyword>
<evidence type="ECO:0000313" key="4">
    <source>
        <dbReference type="Proteomes" id="UP000250079"/>
    </source>
</evidence>
<accession>A0A2Z2NWV5</accession>
<keyword evidence="2" id="KW-0812">Transmembrane</keyword>
<feature type="transmembrane region" description="Helical" evidence="2">
    <location>
        <begin position="178"/>
        <end position="201"/>
    </location>
</feature>
<dbReference type="AlphaFoldDB" id="A0A2Z2NWV5"/>
<evidence type="ECO:0000313" key="3">
    <source>
        <dbReference type="EMBL" id="ASJ74915.1"/>
    </source>
</evidence>
<name>A0A2Z2NWV5_9GAMM</name>
<gene>
    <name evidence="3" type="ORF">IMCC3135_24235</name>
</gene>
<evidence type="ECO:0000256" key="2">
    <source>
        <dbReference type="SAM" id="Phobius"/>
    </source>
</evidence>
<feature type="transmembrane region" description="Helical" evidence="2">
    <location>
        <begin position="75"/>
        <end position="95"/>
    </location>
</feature>
<feature type="transmembrane region" description="Helical" evidence="2">
    <location>
        <begin position="42"/>
        <end position="63"/>
    </location>
</feature>
<proteinExistence type="predicted"/>
<dbReference type="EMBL" id="CP018632">
    <property type="protein sequence ID" value="ASJ74915.1"/>
    <property type="molecule type" value="Genomic_DNA"/>
</dbReference>
<dbReference type="KEGG" id="gai:IMCC3135_24235"/>
<dbReference type="RefSeq" id="WP_088919887.1">
    <property type="nucleotide sequence ID" value="NZ_CP018632.1"/>
</dbReference>
<reference evidence="3 4" key="1">
    <citation type="submission" date="2016-12" db="EMBL/GenBank/DDBJ databases">
        <authorList>
            <person name="Song W.-J."/>
            <person name="Kurnit D.M."/>
        </authorList>
    </citation>
    <scope>NUCLEOTIDE SEQUENCE [LARGE SCALE GENOMIC DNA]</scope>
    <source>
        <strain evidence="3 4">IMCC3135</strain>
    </source>
</reference>
<organism evidence="3 4">
    <name type="scientific">Granulosicoccus antarcticus IMCC3135</name>
    <dbReference type="NCBI Taxonomy" id="1192854"/>
    <lineage>
        <taxon>Bacteria</taxon>
        <taxon>Pseudomonadati</taxon>
        <taxon>Pseudomonadota</taxon>
        <taxon>Gammaproteobacteria</taxon>
        <taxon>Chromatiales</taxon>
        <taxon>Granulosicoccaceae</taxon>
        <taxon>Granulosicoccus</taxon>
    </lineage>
</organism>
<sequence length="414" mass="44855">MVKPTTREGQHEAGGKSILAQLVGWLHLKDDHELLPLSVMRYVPVSVLLNFLGVILLITLGFGTLREAFLTNVPLNTLIITIMMIGVGMSVVTNLKLWRTGLYLFDLSQISTQFRIRDEEIDKLQRQLKSKGAILDCKNMQNLLDNVRTMGALNVTDNEARMIKSKLGARINRGRGKVTFLGGVLVMLGLLGTFLGLLGTIDVVGEVMAGMVNIGSDNVDGGGVTGFIASLSEPLHGLGLAFSSSLFGLSGSLLVGTFQYFSSGAQDHFIESFSRWLDEQIPGVAQANKVADRPAGDTPVADAELKAWIVGFIKTSQNTQRELAGVVDAILVSADASRQSMEATQNILAQQASLADTLSILNQGVVSMVEQQARIESILTTNIAKTVIDQQSVQCKGDPQDFEDDNAREEPKRR</sequence>
<evidence type="ECO:0000256" key="1">
    <source>
        <dbReference type="SAM" id="MobiDB-lite"/>
    </source>
</evidence>